<evidence type="ECO:0000313" key="9">
    <source>
        <dbReference type="EMBL" id="MBR8534007.1"/>
    </source>
</evidence>
<dbReference type="GO" id="GO:0044718">
    <property type="term" value="P:siderophore transmembrane transport"/>
    <property type="evidence" value="ECO:0007669"/>
    <property type="project" value="TreeGrafter"/>
</dbReference>
<dbReference type="InterPro" id="IPR037066">
    <property type="entry name" value="Plug_dom_sf"/>
</dbReference>
<feature type="domain" description="TonB-dependent receptor plug" evidence="8">
    <location>
        <begin position="232"/>
        <end position="309"/>
    </location>
</feature>
<name>A0A941EZI3_9BACT</name>
<evidence type="ECO:0000256" key="5">
    <source>
        <dbReference type="ARBA" id="ARBA00022729"/>
    </source>
</evidence>
<dbReference type="GO" id="GO:0009279">
    <property type="term" value="C:cell outer membrane"/>
    <property type="evidence" value="ECO:0007669"/>
    <property type="project" value="UniProtKB-SubCell"/>
</dbReference>
<evidence type="ECO:0000313" key="10">
    <source>
        <dbReference type="Proteomes" id="UP000679220"/>
    </source>
</evidence>
<dbReference type="RefSeq" id="WP_212187914.1">
    <property type="nucleotide sequence ID" value="NZ_JAGTAR010000001.1"/>
</dbReference>
<dbReference type="SUPFAM" id="SSF49464">
    <property type="entry name" value="Carboxypeptidase regulatory domain-like"/>
    <property type="match status" value="1"/>
</dbReference>
<dbReference type="Pfam" id="PF07715">
    <property type="entry name" value="Plug"/>
    <property type="match status" value="1"/>
</dbReference>
<dbReference type="Proteomes" id="UP000679220">
    <property type="component" value="Unassembled WGS sequence"/>
</dbReference>
<dbReference type="PANTHER" id="PTHR30069">
    <property type="entry name" value="TONB-DEPENDENT OUTER MEMBRANE RECEPTOR"/>
    <property type="match status" value="1"/>
</dbReference>
<comment type="caution">
    <text evidence="9">The sequence shown here is derived from an EMBL/GenBank/DDBJ whole genome shotgun (WGS) entry which is preliminary data.</text>
</comment>
<dbReference type="PANTHER" id="PTHR30069:SF29">
    <property type="entry name" value="HEMOGLOBIN AND HEMOGLOBIN-HAPTOGLOBIN-BINDING PROTEIN 1-RELATED"/>
    <property type="match status" value="1"/>
</dbReference>
<comment type="subcellular location">
    <subcellularLocation>
        <location evidence="1">Cell outer membrane</location>
        <topology evidence="1">Multi-pass membrane protein</topology>
    </subcellularLocation>
</comment>
<dbReference type="SUPFAM" id="SSF56935">
    <property type="entry name" value="Porins"/>
    <property type="match status" value="1"/>
</dbReference>
<keyword evidence="7" id="KW-0998">Cell outer membrane</keyword>
<keyword evidence="9" id="KW-0675">Receptor</keyword>
<keyword evidence="10" id="KW-1185">Reference proteome</keyword>
<dbReference type="InterPro" id="IPR039426">
    <property type="entry name" value="TonB-dep_rcpt-like"/>
</dbReference>
<evidence type="ECO:0000256" key="7">
    <source>
        <dbReference type="ARBA" id="ARBA00023237"/>
    </source>
</evidence>
<keyword evidence="2" id="KW-0813">Transport</keyword>
<dbReference type="InterPro" id="IPR036942">
    <property type="entry name" value="Beta-barrel_TonB_sf"/>
</dbReference>
<dbReference type="Gene3D" id="2.170.130.10">
    <property type="entry name" value="TonB-dependent receptor, plug domain"/>
    <property type="match status" value="1"/>
</dbReference>
<keyword evidence="3" id="KW-1134">Transmembrane beta strand</keyword>
<evidence type="ECO:0000256" key="3">
    <source>
        <dbReference type="ARBA" id="ARBA00022452"/>
    </source>
</evidence>
<accession>A0A941EZI3</accession>
<protein>
    <submittedName>
        <fullName evidence="9">TonB-dependent receptor plug domain-containing protein</fullName>
    </submittedName>
</protein>
<dbReference type="GO" id="GO:0015344">
    <property type="term" value="F:siderophore uptake transmembrane transporter activity"/>
    <property type="evidence" value="ECO:0007669"/>
    <property type="project" value="TreeGrafter"/>
</dbReference>
<reference evidence="9" key="2">
    <citation type="submission" date="2021-04" db="EMBL/GenBank/DDBJ databases">
        <authorList>
            <person name="Zhang T."/>
            <person name="Zhang Y."/>
            <person name="Lu D."/>
            <person name="Zuo D."/>
            <person name="Du Z."/>
        </authorList>
    </citation>
    <scope>NUCLEOTIDE SEQUENCE</scope>
    <source>
        <strain evidence="9">JR1</strain>
    </source>
</reference>
<dbReference type="InterPro" id="IPR012910">
    <property type="entry name" value="Plug_dom"/>
</dbReference>
<evidence type="ECO:0000259" key="8">
    <source>
        <dbReference type="Pfam" id="PF07715"/>
    </source>
</evidence>
<dbReference type="InterPro" id="IPR008969">
    <property type="entry name" value="CarboxyPept-like_regulatory"/>
</dbReference>
<evidence type="ECO:0000256" key="2">
    <source>
        <dbReference type="ARBA" id="ARBA00022448"/>
    </source>
</evidence>
<dbReference type="AlphaFoldDB" id="A0A941EZI3"/>
<dbReference type="EMBL" id="JAGTAR010000001">
    <property type="protein sequence ID" value="MBR8534007.1"/>
    <property type="molecule type" value="Genomic_DNA"/>
</dbReference>
<dbReference type="Gene3D" id="2.40.170.20">
    <property type="entry name" value="TonB-dependent receptor, beta-barrel domain"/>
    <property type="match status" value="1"/>
</dbReference>
<evidence type="ECO:0000256" key="6">
    <source>
        <dbReference type="ARBA" id="ARBA00023136"/>
    </source>
</evidence>
<organism evidence="9 10">
    <name type="scientific">Carboxylicivirga sediminis</name>
    <dbReference type="NCBI Taxonomy" id="2006564"/>
    <lineage>
        <taxon>Bacteria</taxon>
        <taxon>Pseudomonadati</taxon>
        <taxon>Bacteroidota</taxon>
        <taxon>Bacteroidia</taxon>
        <taxon>Marinilabiliales</taxon>
        <taxon>Marinilabiliaceae</taxon>
        <taxon>Carboxylicivirga</taxon>
    </lineage>
</organism>
<keyword evidence="6" id="KW-0472">Membrane</keyword>
<evidence type="ECO:0000256" key="1">
    <source>
        <dbReference type="ARBA" id="ARBA00004571"/>
    </source>
</evidence>
<dbReference type="Pfam" id="PF13715">
    <property type="entry name" value="CarbopepD_reg_2"/>
    <property type="match status" value="1"/>
</dbReference>
<keyword evidence="4" id="KW-0812">Transmembrane</keyword>
<sequence>MPIILNHIYKSTLLVLLILLINTSLNGQNVLYRQVELNTTTGSTLYFLSEIERQTNIVFSYSNQLCFQEEHQLTMQLPTVRQLLDALFINCPSNYIVRGSKIIIQPIDGEPQKFVIKGYVLDSSSKEALIQANVYEPELLLGTMSNNFGFFSISMPKGFVHLSSSYVGYKNGHHYMNLESDTTIYFMMEPKAELDEIAVVGERVPGAVKSTRTGTIDVPIEQIKKVPVYLGEVDIVKSIQLLPGIQSGGEGFSELYVRGGGPDQNLVLMDDVPIYNASHLLGFFSIFNADAVNNVRVIKGGFPARYGGRLSSVIDIRMYDGNNEDFKGVASIGLLSSKLAVEGPLIKDKSSFSVSLRRTYFDVLTSVWQLKEVDKSRYYFYDFNTKLNYKLSDNDRLYFSAYLGKDQYGISYNEQFIPVESPDGKQTEQTVKTYDESDIGWRNYVGSVRWIHTFGNKLFANTTVAYSDYRFFIDQTLNYMSDGVWSKGSQNYYSGIRDLSAKIDLDYMPSPKHYVRFGGSAISHTFYPGIDVVLREIAGSTPVDTTFGGTAMHRPEFRFYVEDDFHLLPRLKVNMGGHFSLFQTESGKYYWSAEPRLSARFLIKDNFSVKMAYSQMTQYMHLLRTATVAMPTDLWLPVSDQIAPMRATQHALGFEYEISKGFNVSLELYYKKLQDILAYKETTGYFDFASDWQSKLTVGNGESYGFELLVHRKMGNLTGWFGYTYSKSTNQFDELNNGKEFPANFDRTHDISIYSTYQFSKKVDMGVTWTFGTGNPITLPETKYYAPQLPTAEVNGNASYNQLINERNSYRMPNFHRLDIGFNFKKEKRWGSRLWSVGVMNSYGRQNPFFLYFADSENEQTGEVTRSLKQFSLFPIPIPYVRYTVKF</sequence>
<proteinExistence type="predicted"/>
<evidence type="ECO:0000256" key="4">
    <source>
        <dbReference type="ARBA" id="ARBA00022692"/>
    </source>
</evidence>
<reference evidence="9" key="1">
    <citation type="journal article" date="2018" name="Int. J. Syst. Evol. Microbiol.">
        <title>Carboxylicivirga sediminis sp. nov., isolated from coastal sediment.</title>
        <authorList>
            <person name="Wang F.Q."/>
            <person name="Ren L.H."/>
            <person name="Zou R.J."/>
            <person name="Sun Y.Z."/>
            <person name="Liu X.J."/>
            <person name="Jiang F."/>
            <person name="Liu L.J."/>
        </authorList>
    </citation>
    <scope>NUCLEOTIDE SEQUENCE</scope>
    <source>
        <strain evidence="9">JR1</strain>
    </source>
</reference>
<gene>
    <name evidence="9" type="ORF">KDU71_00410</name>
</gene>
<keyword evidence="5" id="KW-0732">Signal</keyword>